<dbReference type="SUPFAM" id="SSF51064">
    <property type="entry name" value="Head domain of nucleotide exchange factor GrpE"/>
    <property type="match status" value="1"/>
</dbReference>
<comment type="similarity">
    <text evidence="1 3 5">Belongs to the GrpE family.</text>
</comment>
<name>A0A2H0X852_UNCKA</name>
<evidence type="ECO:0000256" key="4">
    <source>
        <dbReference type="RuleBase" id="RU000639"/>
    </source>
</evidence>
<evidence type="ECO:0000256" key="6">
    <source>
        <dbReference type="SAM" id="MobiDB-lite"/>
    </source>
</evidence>
<evidence type="ECO:0000256" key="2">
    <source>
        <dbReference type="ARBA" id="ARBA00023186"/>
    </source>
</evidence>
<feature type="compositionally biased region" description="Polar residues" evidence="6">
    <location>
        <begin position="16"/>
        <end position="28"/>
    </location>
</feature>
<dbReference type="GO" id="GO:0005737">
    <property type="term" value="C:cytoplasm"/>
    <property type="evidence" value="ECO:0007669"/>
    <property type="project" value="UniProtKB-SubCell"/>
</dbReference>
<evidence type="ECO:0000256" key="5">
    <source>
        <dbReference type="RuleBase" id="RU004478"/>
    </source>
</evidence>
<dbReference type="HAMAP" id="MF_01151">
    <property type="entry name" value="GrpE"/>
    <property type="match status" value="1"/>
</dbReference>
<dbReference type="GO" id="GO:0000774">
    <property type="term" value="F:adenyl-nucleotide exchange factor activity"/>
    <property type="evidence" value="ECO:0007669"/>
    <property type="project" value="InterPro"/>
</dbReference>
<dbReference type="Proteomes" id="UP000231414">
    <property type="component" value="Unassembled WGS sequence"/>
</dbReference>
<dbReference type="GO" id="GO:0051082">
    <property type="term" value="F:unfolded protein binding"/>
    <property type="evidence" value="ECO:0007669"/>
    <property type="project" value="TreeGrafter"/>
</dbReference>
<dbReference type="Gene3D" id="2.30.22.10">
    <property type="entry name" value="Head domain of nucleotide exchange factor GrpE"/>
    <property type="match status" value="1"/>
</dbReference>
<evidence type="ECO:0000313" key="7">
    <source>
        <dbReference type="EMBL" id="PIS21021.1"/>
    </source>
</evidence>
<dbReference type="SUPFAM" id="SSF58014">
    <property type="entry name" value="Coiled-coil domain of nucleotide exchange factor GrpE"/>
    <property type="match status" value="1"/>
</dbReference>
<keyword evidence="2 3" id="KW-0143">Chaperone</keyword>
<comment type="subunit">
    <text evidence="3">Homodimer.</text>
</comment>
<dbReference type="PANTHER" id="PTHR21237">
    <property type="entry name" value="GRPE PROTEIN"/>
    <property type="match status" value="1"/>
</dbReference>
<dbReference type="EMBL" id="PEYW01000008">
    <property type="protein sequence ID" value="PIS21021.1"/>
    <property type="molecule type" value="Genomic_DNA"/>
</dbReference>
<dbReference type="InterPro" id="IPR000740">
    <property type="entry name" value="GrpE"/>
</dbReference>
<reference evidence="8" key="1">
    <citation type="submission" date="2017-09" db="EMBL/GenBank/DDBJ databases">
        <title>Depth-based differentiation of microbial function through sediment-hosted aquifers and enrichment of novel symbionts in the deep terrestrial subsurface.</title>
        <authorList>
            <person name="Probst A.J."/>
            <person name="Ladd B."/>
            <person name="Jarett J.K."/>
            <person name="Geller-Mcgrath D.E."/>
            <person name="Sieber C.M.K."/>
            <person name="Emerson J.B."/>
            <person name="Anantharaman K."/>
            <person name="Thomas B.C."/>
            <person name="Malmstrom R."/>
            <person name="Stieglmeier M."/>
            <person name="Klingl A."/>
            <person name="Woyke T."/>
            <person name="Ryan C.M."/>
            <person name="Banfield J.F."/>
        </authorList>
    </citation>
    <scope>NUCLEOTIDE SEQUENCE [LARGE SCALE GENOMIC DNA]</scope>
</reference>
<comment type="caution">
    <text evidence="7">The sequence shown here is derived from an EMBL/GenBank/DDBJ whole genome shotgun (WGS) entry which is preliminary data.</text>
</comment>
<evidence type="ECO:0000313" key="8">
    <source>
        <dbReference type="Proteomes" id="UP000231414"/>
    </source>
</evidence>
<feature type="region of interest" description="Disordered" evidence="6">
    <location>
        <begin position="1"/>
        <end position="28"/>
    </location>
</feature>
<keyword evidence="3" id="KW-0963">Cytoplasm</keyword>
<comment type="subcellular location">
    <subcellularLocation>
        <location evidence="3">Cytoplasm</location>
    </subcellularLocation>
</comment>
<dbReference type="CDD" id="cd00446">
    <property type="entry name" value="GrpE"/>
    <property type="match status" value="1"/>
</dbReference>
<protein>
    <recommendedName>
        <fullName evidence="3 4">Protein GrpE</fullName>
    </recommendedName>
    <alternativeName>
        <fullName evidence="3">HSP-70 cofactor</fullName>
    </alternativeName>
</protein>
<proteinExistence type="inferred from homology"/>
<dbReference type="Gene3D" id="3.90.20.20">
    <property type="match status" value="1"/>
</dbReference>
<dbReference type="GO" id="GO:0051087">
    <property type="term" value="F:protein-folding chaperone binding"/>
    <property type="evidence" value="ECO:0007669"/>
    <property type="project" value="InterPro"/>
</dbReference>
<organism evidence="7 8">
    <name type="scientific">candidate division WWE3 bacterium CG08_land_8_20_14_0_20_43_13</name>
    <dbReference type="NCBI Taxonomy" id="1975087"/>
    <lineage>
        <taxon>Bacteria</taxon>
        <taxon>Katanobacteria</taxon>
    </lineage>
</organism>
<dbReference type="GO" id="GO:0006457">
    <property type="term" value="P:protein folding"/>
    <property type="evidence" value="ECO:0007669"/>
    <property type="project" value="InterPro"/>
</dbReference>
<dbReference type="PROSITE" id="PS01071">
    <property type="entry name" value="GRPE"/>
    <property type="match status" value="1"/>
</dbReference>
<evidence type="ECO:0000256" key="3">
    <source>
        <dbReference type="HAMAP-Rule" id="MF_01151"/>
    </source>
</evidence>
<comment type="function">
    <text evidence="3 4">Participates actively in the response to hyperosmotic and heat shock by preventing the aggregation of stress-denatured proteins, in association with DnaK and GrpE. It is the nucleotide exchange factor for DnaK and may function as a thermosensor. Unfolded proteins bind initially to DnaJ; upon interaction with the DnaJ-bound protein, DnaK hydrolyzes its bound ATP, resulting in the formation of a stable complex. GrpE releases ADP from DnaK; ATP binding to DnaK triggers the release of the substrate protein, thus completing the reaction cycle. Several rounds of ATP-dependent interactions between DnaJ, DnaK and GrpE are required for fully efficient folding.</text>
</comment>
<feature type="compositionally biased region" description="Basic and acidic residues" evidence="6">
    <location>
        <begin position="1"/>
        <end position="14"/>
    </location>
</feature>
<dbReference type="InterPro" id="IPR009012">
    <property type="entry name" value="GrpE_head"/>
</dbReference>
<sequence length="166" mass="18651">MVKDDKNDQSKDEDTSSIYGSSNDCQCSNSSEVERLKLKLAEYEAGWRRALADYQNLQKRYAHEKEEISDLIKVIIVNSFLPILDNLLSASEHDPGCTQICRQFKKVLLDLGAVEINALGKMFDPKLHEAVDTIQGEKDKVIEVLNLGFVLGEQVIRPSRVKIGKG</sequence>
<dbReference type="PRINTS" id="PR00773">
    <property type="entry name" value="GRPEPROTEIN"/>
</dbReference>
<evidence type="ECO:0000256" key="1">
    <source>
        <dbReference type="ARBA" id="ARBA00009054"/>
    </source>
</evidence>
<dbReference type="GO" id="GO:0042803">
    <property type="term" value="F:protein homodimerization activity"/>
    <property type="evidence" value="ECO:0007669"/>
    <property type="project" value="InterPro"/>
</dbReference>
<accession>A0A2H0X852</accession>
<dbReference type="Pfam" id="PF01025">
    <property type="entry name" value="GrpE"/>
    <property type="match status" value="1"/>
</dbReference>
<dbReference type="PANTHER" id="PTHR21237:SF23">
    <property type="entry name" value="GRPE PROTEIN HOMOLOG, MITOCHONDRIAL"/>
    <property type="match status" value="1"/>
</dbReference>
<dbReference type="AlphaFoldDB" id="A0A2H0X852"/>
<gene>
    <name evidence="3 7" type="primary">grpE</name>
    <name evidence="7" type="ORF">COT52_00725</name>
</gene>
<dbReference type="InterPro" id="IPR013805">
    <property type="entry name" value="GrpE_CC"/>
</dbReference>
<keyword evidence="3 4" id="KW-0346">Stress response</keyword>